<evidence type="ECO:0008006" key="13">
    <source>
        <dbReference type="Google" id="ProtNLM"/>
    </source>
</evidence>
<keyword evidence="12" id="KW-1185">Reference proteome</keyword>
<evidence type="ECO:0000313" key="12">
    <source>
        <dbReference type="Proteomes" id="UP001457282"/>
    </source>
</evidence>
<feature type="compositionally biased region" description="Polar residues" evidence="7">
    <location>
        <begin position="164"/>
        <end position="182"/>
    </location>
</feature>
<protein>
    <recommendedName>
        <fullName evidence="13">Trichome birefringence-like N-terminal domain-containing protein</fullName>
    </recommendedName>
</protein>
<evidence type="ECO:0000256" key="4">
    <source>
        <dbReference type="ARBA" id="ARBA00022968"/>
    </source>
</evidence>
<feature type="region of interest" description="Disordered" evidence="7">
    <location>
        <begin position="552"/>
        <end position="580"/>
    </location>
</feature>
<feature type="compositionally biased region" description="Basic and acidic residues" evidence="7">
    <location>
        <begin position="563"/>
        <end position="573"/>
    </location>
</feature>
<comment type="similarity">
    <text evidence="2">Belongs to the PC-esterase family. TBL subfamily.</text>
</comment>
<dbReference type="Pfam" id="PF13839">
    <property type="entry name" value="PC-Esterase"/>
    <property type="match status" value="1"/>
</dbReference>
<proteinExistence type="inferred from homology"/>
<dbReference type="PANTHER" id="PTHR32285">
    <property type="entry name" value="PROTEIN TRICHOME BIREFRINGENCE-LIKE 9-RELATED"/>
    <property type="match status" value="1"/>
</dbReference>
<evidence type="ECO:0000256" key="3">
    <source>
        <dbReference type="ARBA" id="ARBA00022692"/>
    </source>
</evidence>
<dbReference type="InterPro" id="IPR025846">
    <property type="entry name" value="TBL_N"/>
</dbReference>
<name>A0AAW1W1V7_RUBAR</name>
<accession>A0AAW1W1V7</accession>
<feature type="region of interest" description="Disordered" evidence="7">
    <location>
        <begin position="135"/>
        <end position="250"/>
    </location>
</feature>
<dbReference type="AlphaFoldDB" id="A0AAW1W1V7"/>
<dbReference type="InterPro" id="IPR026057">
    <property type="entry name" value="TBL_C"/>
</dbReference>
<evidence type="ECO:0000256" key="1">
    <source>
        <dbReference type="ARBA" id="ARBA00004167"/>
    </source>
</evidence>
<evidence type="ECO:0000256" key="8">
    <source>
        <dbReference type="SAM" id="Phobius"/>
    </source>
</evidence>
<keyword evidence="6 8" id="KW-0472">Membrane</keyword>
<dbReference type="GO" id="GO:0005794">
    <property type="term" value="C:Golgi apparatus"/>
    <property type="evidence" value="ECO:0007669"/>
    <property type="project" value="TreeGrafter"/>
</dbReference>
<evidence type="ECO:0000313" key="11">
    <source>
        <dbReference type="EMBL" id="KAK9914116.1"/>
    </source>
</evidence>
<evidence type="ECO:0000256" key="2">
    <source>
        <dbReference type="ARBA" id="ARBA00007727"/>
    </source>
</evidence>
<dbReference type="EMBL" id="JBEDUW010000007">
    <property type="protein sequence ID" value="KAK9914116.1"/>
    <property type="molecule type" value="Genomic_DNA"/>
</dbReference>
<feature type="compositionally biased region" description="Low complexity" evidence="7">
    <location>
        <begin position="224"/>
        <end position="233"/>
    </location>
</feature>
<comment type="caution">
    <text evidence="11">The sequence shown here is derived from an EMBL/GenBank/DDBJ whole genome shotgun (WGS) entry which is preliminary data.</text>
</comment>
<feature type="compositionally biased region" description="Polar residues" evidence="7">
    <location>
        <begin position="234"/>
        <end position="250"/>
    </location>
</feature>
<feature type="domain" description="Trichome birefringence-like N-terminal" evidence="10">
    <location>
        <begin position="253"/>
        <end position="305"/>
    </location>
</feature>
<evidence type="ECO:0000256" key="6">
    <source>
        <dbReference type="ARBA" id="ARBA00023136"/>
    </source>
</evidence>
<evidence type="ECO:0000259" key="10">
    <source>
        <dbReference type="Pfam" id="PF14416"/>
    </source>
</evidence>
<dbReference type="GO" id="GO:0016413">
    <property type="term" value="F:O-acetyltransferase activity"/>
    <property type="evidence" value="ECO:0007669"/>
    <property type="project" value="InterPro"/>
</dbReference>
<keyword evidence="3 8" id="KW-0812">Transmembrane</keyword>
<evidence type="ECO:0000256" key="5">
    <source>
        <dbReference type="ARBA" id="ARBA00022989"/>
    </source>
</evidence>
<comment type="subcellular location">
    <subcellularLocation>
        <location evidence="1">Membrane</location>
        <topology evidence="1">Single-pass membrane protein</topology>
    </subcellularLocation>
</comment>
<dbReference type="PANTHER" id="PTHR32285:SF18">
    <property type="entry name" value="PROTEIN TRICHOME BIREFRINGENCE-LIKE 18"/>
    <property type="match status" value="1"/>
</dbReference>
<keyword evidence="4" id="KW-0735">Signal-anchor</keyword>
<dbReference type="Pfam" id="PF14416">
    <property type="entry name" value="PMR5N"/>
    <property type="match status" value="1"/>
</dbReference>
<feature type="transmembrane region" description="Helical" evidence="8">
    <location>
        <begin position="21"/>
        <end position="41"/>
    </location>
</feature>
<evidence type="ECO:0000259" key="9">
    <source>
        <dbReference type="Pfam" id="PF13839"/>
    </source>
</evidence>
<feature type="region of interest" description="Disordered" evidence="7">
    <location>
        <begin position="75"/>
        <end position="110"/>
    </location>
</feature>
<dbReference type="GO" id="GO:0016020">
    <property type="term" value="C:membrane"/>
    <property type="evidence" value="ECO:0007669"/>
    <property type="project" value="UniProtKB-SubCell"/>
</dbReference>
<gene>
    <name evidence="11" type="ORF">M0R45_037912</name>
</gene>
<organism evidence="11 12">
    <name type="scientific">Rubus argutus</name>
    <name type="common">Southern blackberry</name>
    <dbReference type="NCBI Taxonomy" id="59490"/>
    <lineage>
        <taxon>Eukaryota</taxon>
        <taxon>Viridiplantae</taxon>
        <taxon>Streptophyta</taxon>
        <taxon>Embryophyta</taxon>
        <taxon>Tracheophyta</taxon>
        <taxon>Spermatophyta</taxon>
        <taxon>Magnoliopsida</taxon>
        <taxon>eudicotyledons</taxon>
        <taxon>Gunneridae</taxon>
        <taxon>Pentapetalae</taxon>
        <taxon>rosids</taxon>
        <taxon>fabids</taxon>
        <taxon>Rosales</taxon>
        <taxon>Rosaceae</taxon>
        <taxon>Rosoideae</taxon>
        <taxon>Rosoideae incertae sedis</taxon>
        <taxon>Rubus</taxon>
    </lineage>
</organism>
<reference evidence="11 12" key="1">
    <citation type="journal article" date="2023" name="G3 (Bethesda)">
        <title>A chromosome-length genome assembly and annotation of blackberry (Rubus argutus, cv. 'Hillquist').</title>
        <authorList>
            <person name="Bruna T."/>
            <person name="Aryal R."/>
            <person name="Dudchenko O."/>
            <person name="Sargent D.J."/>
            <person name="Mead D."/>
            <person name="Buti M."/>
            <person name="Cavallini A."/>
            <person name="Hytonen T."/>
            <person name="Andres J."/>
            <person name="Pham M."/>
            <person name="Weisz D."/>
            <person name="Mascagni F."/>
            <person name="Usai G."/>
            <person name="Natali L."/>
            <person name="Bassil N."/>
            <person name="Fernandez G.E."/>
            <person name="Lomsadze A."/>
            <person name="Armour M."/>
            <person name="Olukolu B."/>
            <person name="Poorten T."/>
            <person name="Britton C."/>
            <person name="Davik J."/>
            <person name="Ashrafi H."/>
            <person name="Aiden E.L."/>
            <person name="Borodovsky M."/>
            <person name="Worthington M."/>
        </authorList>
    </citation>
    <scope>NUCLEOTIDE SEQUENCE [LARGE SCALE GENOMIC DNA]</scope>
    <source>
        <strain evidence="11">PI 553951</strain>
    </source>
</reference>
<keyword evidence="5 8" id="KW-1133">Transmembrane helix</keyword>
<dbReference type="Proteomes" id="UP001457282">
    <property type="component" value="Unassembled WGS sequence"/>
</dbReference>
<dbReference type="InterPro" id="IPR029962">
    <property type="entry name" value="TBL"/>
</dbReference>
<evidence type="ECO:0000256" key="7">
    <source>
        <dbReference type="SAM" id="MobiDB-lite"/>
    </source>
</evidence>
<sequence length="613" mass="67575">MTWGSPKGSNLMNHYPKTLSRIAVSVGGLAMFLLFASWVLVSFPIGSTVSGYFYGIDSLQKLEFSNSLGNQTPVVSPLPNNVDITDKDAISESNSGKNRPSGSNSEVATSSNVSVVVSEAKDIKDPADVPVVNEKAASEKPFDPPVPSGSNSSSVDANVETADRNFSNESKSQVSLRSTTPSIVAETKEGEDIAKPALGITNVTEVGETEKRVSVGPEPNDTASSSSDAKSGSVPATSHLPNNATSSDSVDSGCDLYRGSWFYDSSGPQYTNNTCPVLTQMQNCQGNGRPDKEYENWRWKPLQCDLPRFDAKKFLELMRGKTIAFIGDSVARNHMESLLCILWQVETPKNRGNKRMQRYYFKSTNTFVVRIWSSWLVKQTSEAFDFAPEGVAKLHLDAPDDRLMDVIPQFDVIVFSSGHWFAKQSVYILNNEIVGGQLWWPNKSKSMKINNIEAFGISVETILTALATHPNYTGIAIVRSYSPDHYEGGAWNTGGSCTGKVRPLALGERVENGFTNIMHEKQVMGFNRAIKKLTNKSKLKLMDITEAFEYRHDGHPGPYRSPDPNKKTKRGPDGKPPPQDCLHWCMPGPVDTWNEFVLEIIRREYEGNKNLSS</sequence>
<feature type="domain" description="Trichome birefringence-like C-terminal" evidence="9">
    <location>
        <begin position="306"/>
        <end position="599"/>
    </location>
</feature>
<feature type="compositionally biased region" description="Polar residues" evidence="7">
    <location>
        <begin position="91"/>
        <end position="102"/>
    </location>
</feature>